<dbReference type="RefSeq" id="WP_272868513.1">
    <property type="nucleotide sequence ID" value="NZ_CP122963.1"/>
</dbReference>
<protein>
    <submittedName>
        <fullName evidence="1">Uncharacterized protein</fullName>
    </submittedName>
</protein>
<evidence type="ECO:0000313" key="1">
    <source>
        <dbReference type="EMBL" id="WGM62221.1"/>
    </source>
</evidence>
<dbReference type="AlphaFoldDB" id="A0AAF0H0F2"/>
<reference evidence="1" key="1">
    <citation type="submission" date="2019-04" db="EMBL/GenBank/DDBJ databases">
        <authorList>
            <person name="Chiang H.-Y."/>
            <person name="Huang Y.-Y."/>
            <person name="Chou L."/>
            <person name="Lai E.-M."/>
            <person name="Kuo C.-H."/>
        </authorList>
    </citation>
    <scope>NUCLEOTIDE SEQUENCE</scope>
    <source>
        <strain evidence="1">CFBP5506</strain>
    </source>
</reference>
<name>A0AAF0H0F2_AGRTU</name>
<accession>A0AAF0H0F2</accession>
<dbReference type="Proteomes" id="UP000305410">
    <property type="component" value="Chromosome Linear"/>
</dbReference>
<dbReference type="EMBL" id="CP122963">
    <property type="protein sequence ID" value="WGM62221.1"/>
    <property type="molecule type" value="Genomic_DNA"/>
</dbReference>
<proteinExistence type="predicted"/>
<organism evidence="1 2">
    <name type="scientific">Agrobacterium tumefaciens</name>
    <dbReference type="NCBI Taxonomy" id="358"/>
    <lineage>
        <taxon>Bacteria</taxon>
        <taxon>Pseudomonadati</taxon>
        <taxon>Pseudomonadota</taxon>
        <taxon>Alphaproteobacteria</taxon>
        <taxon>Hyphomicrobiales</taxon>
        <taxon>Rhizobiaceae</taxon>
        <taxon>Rhizobium/Agrobacterium group</taxon>
        <taxon>Agrobacterium</taxon>
        <taxon>Agrobacterium tumefaciens complex</taxon>
    </lineage>
</organism>
<reference evidence="1" key="2">
    <citation type="submission" date="2023-04" db="EMBL/GenBank/DDBJ databases">
        <title>Complete genome sequence of Agrobacterium salinitolerans CFBP5506.</title>
        <authorList>
            <person name="Yen H.-C."/>
            <person name="Yan X.-H."/>
            <person name="Lai E.-M."/>
            <person name="Kuo C.-H."/>
        </authorList>
    </citation>
    <scope>NUCLEOTIDE SEQUENCE</scope>
    <source>
        <strain evidence="1">CFBP5506</strain>
    </source>
</reference>
<gene>
    <name evidence="1" type="ORF">CFBP5506_21685</name>
</gene>
<sequence length="43" mass="4732">MIEVDGKSYAAPEAEHNRLMALGVADIEVLEAVQLAGQERNHR</sequence>
<evidence type="ECO:0000313" key="2">
    <source>
        <dbReference type="Proteomes" id="UP000305410"/>
    </source>
</evidence>